<evidence type="ECO:0000313" key="1">
    <source>
        <dbReference type="EMBL" id="JAH53908.1"/>
    </source>
</evidence>
<protein>
    <submittedName>
        <fullName evidence="1">Uncharacterized protein</fullName>
    </submittedName>
</protein>
<accession>A0A0E9TME8</accession>
<reference evidence="1" key="2">
    <citation type="journal article" date="2015" name="Fish Shellfish Immunol.">
        <title>Early steps in the European eel (Anguilla anguilla)-Vibrio vulnificus interaction in the gills: Role of the RtxA13 toxin.</title>
        <authorList>
            <person name="Callol A."/>
            <person name="Pajuelo D."/>
            <person name="Ebbesson L."/>
            <person name="Teles M."/>
            <person name="MacKenzie S."/>
            <person name="Amaro C."/>
        </authorList>
    </citation>
    <scope>NUCLEOTIDE SEQUENCE</scope>
</reference>
<proteinExistence type="predicted"/>
<dbReference type="AlphaFoldDB" id="A0A0E9TME8"/>
<sequence length="27" mass="3035">MLFEASFWACCSNNPISLSCLDIQDII</sequence>
<dbReference type="EMBL" id="GBXM01054669">
    <property type="protein sequence ID" value="JAH53908.1"/>
    <property type="molecule type" value="Transcribed_RNA"/>
</dbReference>
<reference evidence="1" key="1">
    <citation type="submission" date="2014-11" db="EMBL/GenBank/DDBJ databases">
        <authorList>
            <person name="Amaro Gonzalez C."/>
        </authorList>
    </citation>
    <scope>NUCLEOTIDE SEQUENCE</scope>
</reference>
<organism evidence="1">
    <name type="scientific">Anguilla anguilla</name>
    <name type="common">European freshwater eel</name>
    <name type="synonym">Muraena anguilla</name>
    <dbReference type="NCBI Taxonomy" id="7936"/>
    <lineage>
        <taxon>Eukaryota</taxon>
        <taxon>Metazoa</taxon>
        <taxon>Chordata</taxon>
        <taxon>Craniata</taxon>
        <taxon>Vertebrata</taxon>
        <taxon>Euteleostomi</taxon>
        <taxon>Actinopterygii</taxon>
        <taxon>Neopterygii</taxon>
        <taxon>Teleostei</taxon>
        <taxon>Anguilliformes</taxon>
        <taxon>Anguillidae</taxon>
        <taxon>Anguilla</taxon>
    </lineage>
</organism>
<dbReference type="EMBL" id="GBXM01056368">
    <property type="protein sequence ID" value="JAH52209.1"/>
    <property type="molecule type" value="Transcribed_RNA"/>
</dbReference>
<name>A0A0E9TME8_ANGAN</name>